<dbReference type="OrthoDB" id="9180677at2"/>
<dbReference type="InterPro" id="IPR011051">
    <property type="entry name" value="RmlC_Cupin_sf"/>
</dbReference>
<name>A0A017SWM1_9BACT</name>
<evidence type="ECO:0000313" key="3">
    <source>
        <dbReference type="EMBL" id="EYF01373.1"/>
    </source>
</evidence>
<dbReference type="Pfam" id="PF07883">
    <property type="entry name" value="Cupin_2"/>
    <property type="match status" value="1"/>
</dbReference>
<dbReference type="PANTHER" id="PTHR36440:SF1">
    <property type="entry name" value="PUTATIVE (AFU_ORTHOLOGUE AFUA_8G07350)-RELATED"/>
    <property type="match status" value="1"/>
</dbReference>
<dbReference type="InterPro" id="IPR013096">
    <property type="entry name" value="Cupin_2"/>
</dbReference>
<reference evidence="3 4" key="1">
    <citation type="submission" date="2013-05" db="EMBL/GenBank/DDBJ databases">
        <title>Genome assembly of Chondromyces apiculatus DSM 436.</title>
        <authorList>
            <person name="Sharma G."/>
            <person name="Khatri I."/>
            <person name="Kaur C."/>
            <person name="Mayilraj S."/>
            <person name="Subramanian S."/>
        </authorList>
    </citation>
    <scope>NUCLEOTIDE SEQUENCE [LARGE SCALE GENOMIC DNA]</scope>
    <source>
        <strain evidence="3 4">DSM 436</strain>
    </source>
</reference>
<evidence type="ECO:0000259" key="2">
    <source>
        <dbReference type="Pfam" id="PF07883"/>
    </source>
</evidence>
<protein>
    <recommendedName>
        <fullName evidence="2">Cupin type-2 domain-containing protein</fullName>
    </recommendedName>
</protein>
<organism evidence="3 4">
    <name type="scientific">Chondromyces apiculatus DSM 436</name>
    <dbReference type="NCBI Taxonomy" id="1192034"/>
    <lineage>
        <taxon>Bacteria</taxon>
        <taxon>Pseudomonadati</taxon>
        <taxon>Myxococcota</taxon>
        <taxon>Polyangia</taxon>
        <taxon>Polyangiales</taxon>
        <taxon>Polyangiaceae</taxon>
        <taxon>Chondromyces</taxon>
    </lineage>
</organism>
<accession>A0A017SWM1</accession>
<sequence>MSNSEHTSCGHRSADIPPDDPQRHLTHAQPDADPSLPRVFVAGGTYTILVRGKDTAGRYCLIDMHVPPGAGPPLHRHDFEEMFTLLEGEIELTFRGAKGPARAGETVNIPANAPHCFRNTSDRPARMLCMCSPAGQEEFFLEVGIPVTGRTATPPDFDEAAREAQKAKAQALAAKYRNVFL</sequence>
<gene>
    <name evidence="3" type="ORF">CAP_8415</name>
</gene>
<dbReference type="EMBL" id="ASRX01000083">
    <property type="protein sequence ID" value="EYF01373.1"/>
    <property type="molecule type" value="Genomic_DNA"/>
</dbReference>
<comment type="caution">
    <text evidence="3">The sequence shown here is derived from an EMBL/GenBank/DDBJ whole genome shotgun (WGS) entry which is preliminary data.</text>
</comment>
<dbReference type="InterPro" id="IPR053146">
    <property type="entry name" value="QDO-like"/>
</dbReference>
<dbReference type="STRING" id="1192034.CAP_8415"/>
<feature type="region of interest" description="Disordered" evidence="1">
    <location>
        <begin position="1"/>
        <end position="36"/>
    </location>
</feature>
<dbReference type="RefSeq" id="WP_044249578.1">
    <property type="nucleotide sequence ID" value="NZ_ASRX01000083.1"/>
</dbReference>
<evidence type="ECO:0000256" key="1">
    <source>
        <dbReference type="SAM" id="MobiDB-lite"/>
    </source>
</evidence>
<feature type="domain" description="Cupin type-2" evidence="2">
    <location>
        <begin position="64"/>
        <end position="130"/>
    </location>
</feature>
<dbReference type="InterPro" id="IPR014710">
    <property type="entry name" value="RmlC-like_jellyroll"/>
</dbReference>
<dbReference type="eggNOG" id="COG0662">
    <property type="taxonomic scope" value="Bacteria"/>
</dbReference>
<dbReference type="Gene3D" id="2.60.120.10">
    <property type="entry name" value="Jelly Rolls"/>
    <property type="match status" value="1"/>
</dbReference>
<dbReference type="PANTHER" id="PTHR36440">
    <property type="entry name" value="PUTATIVE (AFU_ORTHOLOGUE AFUA_8G07350)-RELATED"/>
    <property type="match status" value="1"/>
</dbReference>
<evidence type="ECO:0000313" key="4">
    <source>
        <dbReference type="Proteomes" id="UP000019678"/>
    </source>
</evidence>
<dbReference type="AlphaFoldDB" id="A0A017SWM1"/>
<keyword evidence="4" id="KW-1185">Reference proteome</keyword>
<dbReference type="SUPFAM" id="SSF51182">
    <property type="entry name" value="RmlC-like cupins"/>
    <property type="match status" value="1"/>
</dbReference>
<proteinExistence type="predicted"/>
<dbReference type="Proteomes" id="UP000019678">
    <property type="component" value="Unassembled WGS sequence"/>
</dbReference>